<keyword evidence="2" id="KW-0732">Signal</keyword>
<proteinExistence type="predicted"/>
<feature type="signal peptide" evidence="2">
    <location>
        <begin position="1"/>
        <end position="17"/>
    </location>
</feature>
<protein>
    <submittedName>
        <fullName evidence="3">Uncharacterized protein</fullName>
    </submittedName>
</protein>
<dbReference type="EMBL" id="JACMRX010000002">
    <property type="protein sequence ID" value="KAF7994362.1"/>
    <property type="molecule type" value="Genomic_DNA"/>
</dbReference>
<dbReference type="OrthoDB" id="7612240at2759"/>
<evidence type="ECO:0000256" key="1">
    <source>
        <dbReference type="SAM" id="MobiDB-lite"/>
    </source>
</evidence>
<organism evidence="3 4">
    <name type="scientific">Aphidius gifuensis</name>
    <name type="common">Parasitoid wasp</name>
    <dbReference type="NCBI Taxonomy" id="684658"/>
    <lineage>
        <taxon>Eukaryota</taxon>
        <taxon>Metazoa</taxon>
        <taxon>Ecdysozoa</taxon>
        <taxon>Arthropoda</taxon>
        <taxon>Hexapoda</taxon>
        <taxon>Insecta</taxon>
        <taxon>Pterygota</taxon>
        <taxon>Neoptera</taxon>
        <taxon>Endopterygota</taxon>
        <taxon>Hymenoptera</taxon>
        <taxon>Apocrita</taxon>
        <taxon>Ichneumonoidea</taxon>
        <taxon>Braconidae</taxon>
        <taxon>Aphidiinae</taxon>
        <taxon>Aphidius</taxon>
    </lineage>
</organism>
<feature type="compositionally biased region" description="Polar residues" evidence="1">
    <location>
        <begin position="79"/>
        <end position="96"/>
    </location>
</feature>
<sequence>MKYLIIMSTLMIAGTLCDVRVPRQAQQHQQPQKQNYQEPVVNYRPLNQAPAGIQQLLQLQQAREPLIHIPAQPAPNFGATPSQPQHATPYGQPSQSQYNPLPAPAPPHQQQQPQYNPAPLQQQQQQQQPLYNPAPLLQQQQQQQPYRPQYSQQQLQQQPQQPQYQG</sequence>
<gene>
    <name evidence="3" type="ORF">HCN44_003834</name>
</gene>
<dbReference type="Proteomes" id="UP000639338">
    <property type="component" value="Unassembled WGS sequence"/>
</dbReference>
<reference evidence="3 4" key="1">
    <citation type="submission" date="2020-08" db="EMBL/GenBank/DDBJ databases">
        <title>Aphidius gifuensis genome sequencing and assembly.</title>
        <authorList>
            <person name="Du Z."/>
        </authorList>
    </citation>
    <scope>NUCLEOTIDE SEQUENCE [LARGE SCALE GENOMIC DNA]</scope>
    <source>
        <strain evidence="3">YNYX2018</strain>
        <tissue evidence="3">Adults</tissue>
    </source>
</reference>
<evidence type="ECO:0000313" key="4">
    <source>
        <dbReference type="Proteomes" id="UP000639338"/>
    </source>
</evidence>
<comment type="caution">
    <text evidence="3">The sequence shown here is derived from an EMBL/GenBank/DDBJ whole genome shotgun (WGS) entry which is preliminary data.</text>
</comment>
<feature type="region of interest" description="Disordered" evidence="1">
    <location>
        <begin position="64"/>
        <end position="166"/>
    </location>
</feature>
<feature type="compositionally biased region" description="Low complexity" evidence="1">
    <location>
        <begin position="108"/>
        <end position="166"/>
    </location>
</feature>
<keyword evidence="4" id="KW-1185">Reference proteome</keyword>
<name>A0A834XXF7_APHGI</name>
<feature type="chain" id="PRO_5032536640" evidence="2">
    <location>
        <begin position="18"/>
        <end position="166"/>
    </location>
</feature>
<accession>A0A834XXF7</accession>
<evidence type="ECO:0000256" key="2">
    <source>
        <dbReference type="SAM" id="SignalP"/>
    </source>
</evidence>
<dbReference type="AlphaFoldDB" id="A0A834XXF7"/>
<evidence type="ECO:0000313" key="3">
    <source>
        <dbReference type="EMBL" id="KAF7994362.1"/>
    </source>
</evidence>